<dbReference type="SUPFAM" id="SSF51246">
    <property type="entry name" value="Rudiment single hybrid motif"/>
    <property type="match status" value="1"/>
</dbReference>
<reference evidence="12" key="1">
    <citation type="submission" date="2020-07" db="EMBL/GenBank/DDBJ databases">
        <title>novel species isolated from the respiratory tract of Marmot.</title>
        <authorList>
            <person name="Zhang G."/>
        </authorList>
    </citation>
    <scope>NUCLEOTIDE SEQUENCE [LARGE SCALE GENOMIC DNA]</scope>
    <source>
        <strain evidence="12">686</strain>
    </source>
</reference>
<feature type="domain" description="ATP-grasp" evidence="10">
    <location>
        <begin position="140"/>
        <end position="340"/>
    </location>
</feature>
<dbReference type="FunFam" id="3.30.1490.20:FF:000013">
    <property type="entry name" value="Formate-dependent phosphoribosylglycinamide formyltransferase"/>
    <property type="match status" value="1"/>
</dbReference>
<feature type="region of interest" description="Disordered" evidence="9">
    <location>
        <begin position="424"/>
        <end position="551"/>
    </location>
</feature>
<keyword evidence="7 8" id="KW-0460">Magnesium</keyword>
<evidence type="ECO:0000313" key="12">
    <source>
        <dbReference type="Proteomes" id="UP000515663"/>
    </source>
</evidence>
<dbReference type="Gene3D" id="3.40.50.20">
    <property type="match status" value="1"/>
</dbReference>
<feature type="binding site" evidence="8">
    <location>
        <position position="176"/>
    </location>
    <ligand>
        <name>ATP</name>
        <dbReference type="ChEBI" id="CHEBI:30616"/>
    </ligand>
</feature>
<dbReference type="InterPro" id="IPR016185">
    <property type="entry name" value="PreATP-grasp_dom_sf"/>
</dbReference>
<feature type="binding site" evidence="8">
    <location>
        <begin position="42"/>
        <end position="43"/>
    </location>
    <ligand>
        <name>N(1)-(5-phospho-beta-D-ribosyl)glycinamide</name>
        <dbReference type="ChEBI" id="CHEBI:143788"/>
    </ligand>
</feature>
<sequence>MTSNSESAISADQPAPTIGPPDVIGTPLSPTATKVMVLGAGELGKEVVIAFQRLGVEVVAVDRYADAPGQQVAHHAEVIDMTDADALHAVIDKHRPAYVVPEIEAIATEALVDVAEHGIAEVIPTASAVVATMNREGIRRLADEELGLPTSPYLFADTAEELAVAARQIGYPCVVKPVMSSSGKGQTVLRGPEDLARAWQTANTGGRVQGSRVIVEGFVEFDYEITLLTVRAIDPRTGVLASHFCAPIGHRQINGDYVESWQPHEMSPDAHASATSIAARIATALGDGKLAGRGVFGVELFVKGDDVYFSEVSPRPHDTGLVTMATQRLSEFEMHARAILGLPVDVTLASPGASAVIYGQLDQKAIGFENVAAALAVPETDIRLFGKPESFHRRRMGVVTATADDVPAARERAVRAASLVTPVPGRAAVRKATTLPPTPPAPPRRPGPPPGHAGPPPGPSGPPPGAAKVPPGPPPGRPGPPPGPRPAARPAGGPLGPGGPRPMAPSGPPPRPGGAPPRPAPNGQAPVMTSIVKTGDAAADARPGPTPAPGE</sequence>
<dbReference type="InterPro" id="IPR003135">
    <property type="entry name" value="ATP-grasp_carboxylate-amine"/>
</dbReference>
<dbReference type="GO" id="GO:0004644">
    <property type="term" value="F:phosphoribosylglycinamide formyltransferase activity"/>
    <property type="evidence" value="ECO:0007669"/>
    <property type="project" value="UniProtKB-UniRule"/>
</dbReference>
<feature type="compositionally biased region" description="Polar residues" evidence="9">
    <location>
        <begin position="1"/>
        <end position="10"/>
    </location>
</feature>
<evidence type="ECO:0000256" key="4">
    <source>
        <dbReference type="ARBA" id="ARBA00022741"/>
    </source>
</evidence>
<proteinExistence type="inferred from homology"/>
<feature type="binding site" evidence="8">
    <location>
        <position position="102"/>
    </location>
    <ligand>
        <name>N(1)-(5-phospho-beta-D-ribosyl)glycinamide</name>
        <dbReference type="ChEBI" id="CHEBI:143788"/>
    </ligand>
</feature>
<comment type="function">
    <text evidence="8">Involved in the de novo purine biosynthesis. Catalyzes the transfer of formate to 5-phospho-ribosyl-glycinamide (GAR), producing 5-phospho-ribosyl-N-formylglycinamide (FGAR). Formate is provided by PurU via hydrolysis of 10-formyl-tetrahydrofolate.</text>
</comment>
<feature type="binding site" evidence="8">
    <location>
        <begin position="394"/>
        <end position="395"/>
    </location>
    <ligand>
        <name>N(1)-(5-phospho-beta-D-ribosyl)glycinamide</name>
        <dbReference type="ChEBI" id="CHEBI:143788"/>
    </ligand>
</feature>
<dbReference type="KEGG" id="gji:H1R19_19170"/>
<keyword evidence="2 8" id="KW-0436">Ligase</keyword>
<dbReference type="InterPro" id="IPR054350">
    <property type="entry name" value="PurT/PurK_preATP-grasp"/>
</dbReference>
<dbReference type="InterPro" id="IPR013815">
    <property type="entry name" value="ATP_grasp_subdomain_1"/>
</dbReference>
<keyword evidence="6 8" id="KW-0067">ATP-binding</keyword>
<dbReference type="GO" id="GO:0005524">
    <property type="term" value="F:ATP binding"/>
    <property type="evidence" value="ECO:0007669"/>
    <property type="project" value="UniProtKB-UniRule"/>
</dbReference>
<dbReference type="SUPFAM" id="SSF56059">
    <property type="entry name" value="Glutathione synthetase ATP-binding domain-like"/>
    <property type="match status" value="1"/>
</dbReference>
<dbReference type="GO" id="GO:0006189">
    <property type="term" value="P:'de novo' IMP biosynthetic process"/>
    <property type="evidence" value="ECO:0007669"/>
    <property type="project" value="UniProtKB-UniRule"/>
</dbReference>
<evidence type="ECO:0000256" key="9">
    <source>
        <dbReference type="SAM" id="MobiDB-lite"/>
    </source>
</evidence>
<dbReference type="GO" id="GO:0043815">
    <property type="term" value="F:phosphoribosylglycinamide formyltransferase 2 activity"/>
    <property type="evidence" value="ECO:0007669"/>
    <property type="project" value="UniProtKB-UniRule"/>
</dbReference>
<keyword evidence="4 8" id="KW-0547">Nucleotide-binding</keyword>
<dbReference type="PROSITE" id="PS50975">
    <property type="entry name" value="ATP_GRASP"/>
    <property type="match status" value="1"/>
</dbReference>
<dbReference type="Proteomes" id="UP000515663">
    <property type="component" value="Chromosome"/>
</dbReference>
<dbReference type="PANTHER" id="PTHR43055:SF1">
    <property type="entry name" value="FORMATE-DEPENDENT PHOSPHORIBOSYLGLYCINAMIDE FORMYLTRANSFERASE"/>
    <property type="match status" value="1"/>
</dbReference>
<feature type="binding site" evidence="8">
    <location>
        <position position="311"/>
    </location>
    <ligand>
        <name>Mg(2+)</name>
        <dbReference type="ChEBI" id="CHEBI:18420"/>
    </ligand>
</feature>
<dbReference type="RefSeq" id="WP_219849828.1">
    <property type="nucleotide sequence ID" value="NZ_CP059491.1"/>
</dbReference>
<evidence type="ECO:0000256" key="2">
    <source>
        <dbReference type="ARBA" id="ARBA00022598"/>
    </source>
</evidence>
<gene>
    <name evidence="8 11" type="primary">purT</name>
    <name evidence="11" type="ORF">H1R19_19170</name>
</gene>
<comment type="similarity">
    <text evidence="8">Belongs to the PurK/PurT family.</text>
</comment>
<dbReference type="UniPathway" id="UPA00074">
    <property type="reaction ID" value="UER00127"/>
</dbReference>
<feature type="compositionally biased region" description="Pro residues" evidence="9">
    <location>
        <begin position="497"/>
        <end position="520"/>
    </location>
</feature>
<keyword evidence="3 8" id="KW-0479">Metal-binding</keyword>
<dbReference type="Pfam" id="PF02222">
    <property type="entry name" value="ATP-grasp"/>
    <property type="match status" value="1"/>
</dbReference>
<name>A0A7D7QG79_9ACTN</name>
<keyword evidence="12" id="KW-1185">Reference proteome</keyword>
<comment type="subunit">
    <text evidence="1 8">Homodimer.</text>
</comment>
<dbReference type="SUPFAM" id="SSF52440">
    <property type="entry name" value="PreATP-grasp domain"/>
    <property type="match status" value="1"/>
</dbReference>
<keyword evidence="11" id="KW-0808">Transferase</keyword>
<dbReference type="HAMAP" id="MF_01643">
    <property type="entry name" value="PurT"/>
    <property type="match status" value="1"/>
</dbReference>
<evidence type="ECO:0000259" key="10">
    <source>
        <dbReference type="PROSITE" id="PS50975"/>
    </source>
</evidence>
<evidence type="ECO:0000256" key="8">
    <source>
        <dbReference type="HAMAP-Rule" id="MF_01643"/>
    </source>
</evidence>
<dbReference type="InterPro" id="IPR011054">
    <property type="entry name" value="Rudment_hybrid_motif"/>
</dbReference>
<evidence type="ECO:0000313" key="11">
    <source>
        <dbReference type="EMBL" id="QMT00962.1"/>
    </source>
</evidence>
<evidence type="ECO:0000256" key="5">
    <source>
        <dbReference type="ARBA" id="ARBA00022755"/>
    </source>
</evidence>
<dbReference type="Gene3D" id="3.30.1490.20">
    <property type="entry name" value="ATP-grasp fold, A domain"/>
    <property type="match status" value="1"/>
</dbReference>
<feature type="binding site" evidence="8">
    <location>
        <position position="224"/>
    </location>
    <ligand>
        <name>ATP</name>
        <dbReference type="ChEBI" id="CHEBI:30616"/>
    </ligand>
</feature>
<dbReference type="EMBL" id="CP059491">
    <property type="protein sequence ID" value="QMT00962.1"/>
    <property type="molecule type" value="Genomic_DNA"/>
</dbReference>
<dbReference type="PANTHER" id="PTHR43055">
    <property type="entry name" value="FORMATE-DEPENDENT PHOSPHORIBOSYLGLYCINAMIDE FORMYLTRANSFERASE"/>
    <property type="match status" value="1"/>
</dbReference>
<evidence type="ECO:0000256" key="6">
    <source>
        <dbReference type="ARBA" id="ARBA00022840"/>
    </source>
</evidence>
<dbReference type="EC" id="6.3.1.21" evidence="8"/>
<dbReference type="Pfam" id="PF22660">
    <property type="entry name" value="RS_preATP-grasp-like"/>
    <property type="match status" value="1"/>
</dbReference>
<dbReference type="GO" id="GO:0005829">
    <property type="term" value="C:cytosol"/>
    <property type="evidence" value="ECO:0007669"/>
    <property type="project" value="TreeGrafter"/>
</dbReference>
<evidence type="ECO:0000256" key="1">
    <source>
        <dbReference type="ARBA" id="ARBA00011738"/>
    </source>
</evidence>
<dbReference type="NCBIfam" id="NF006766">
    <property type="entry name" value="PRK09288.1"/>
    <property type="match status" value="1"/>
</dbReference>
<accession>A0A7D7QG79</accession>
<dbReference type="PRINTS" id="PR01217">
    <property type="entry name" value="PRICHEXTENSN"/>
</dbReference>
<feature type="region of interest" description="Disordered" evidence="9">
    <location>
        <begin position="1"/>
        <end position="25"/>
    </location>
</feature>
<feature type="binding site" evidence="8">
    <location>
        <begin position="181"/>
        <end position="186"/>
    </location>
    <ligand>
        <name>ATP</name>
        <dbReference type="ChEBI" id="CHEBI:30616"/>
    </ligand>
</feature>
<dbReference type="InterPro" id="IPR005862">
    <property type="entry name" value="PurT"/>
</dbReference>
<keyword evidence="5 8" id="KW-0658">Purine biosynthesis</keyword>
<dbReference type="Pfam" id="PF21244">
    <property type="entry name" value="PurT_C"/>
    <property type="match status" value="1"/>
</dbReference>
<feature type="compositionally biased region" description="Pro residues" evidence="9">
    <location>
        <begin position="436"/>
        <end position="487"/>
    </location>
</feature>
<dbReference type="InterPro" id="IPR011761">
    <property type="entry name" value="ATP-grasp"/>
</dbReference>
<dbReference type="NCBIfam" id="TIGR01142">
    <property type="entry name" value="purT"/>
    <property type="match status" value="1"/>
</dbReference>
<dbReference type="Gene3D" id="3.30.470.20">
    <property type="entry name" value="ATP-grasp fold, B domain"/>
    <property type="match status" value="1"/>
</dbReference>
<feature type="binding site" evidence="8">
    <location>
        <position position="135"/>
    </location>
    <ligand>
        <name>ATP</name>
        <dbReference type="ChEBI" id="CHEBI:30616"/>
    </ligand>
</feature>
<dbReference type="GO" id="GO:0000287">
    <property type="term" value="F:magnesium ion binding"/>
    <property type="evidence" value="ECO:0007669"/>
    <property type="project" value="UniProtKB-UniRule"/>
</dbReference>
<feature type="binding site" evidence="8">
    <location>
        <position position="387"/>
    </location>
    <ligand>
        <name>N(1)-(5-phospho-beta-D-ribosyl)glycinamide</name>
        <dbReference type="ChEBI" id="CHEBI:143788"/>
    </ligand>
</feature>
<feature type="binding site" evidence="8">
    <location>
        <begin position="216"/>
        <end position="219"/>
    </location>
    <ligand>
        <name>ATP</name>
        <dbReference type="ChEBI" id="CHEBI:30616"/>
    </ligand>
</feature>
<dbReference type="InterPro" id="IPR048740">
    <property type="entry name" value="PurT_C"/>
</dbReference>
<comment type="pathway">
    <text evidence="8">Purine metabolism; IMP biosynthesis via de novo pathway; N(2)-formyl-N(1)-(5-phospho-D-ribosyl)glycinamide from N(1)-(5-phospho-D-ribosyl)glycinamide (formate route): step 1/1.</text>
</comment>
<feature type="binding site" evidence="8">
    <location>
        <position position="299"/>
    </location>
    <ligand>
        <name>Mg(2+)</name>
        <dbReference type="ChEBI" id="CHEBI:18420"/>
    </ligand>
</feature>
<evidence type="ECO:0000256" key="7">
    <source>
        <dbReference type="ARBA" id="ARBA00022842"/>
    </source>
</evidence>
<protein>
    <recommendedName>
        <fullName evidence="8">Formate-dependent phosphoribosylglycinamide formyltransferase</fullName>
        <ecNumber evidence="8">6.3.1.21</ecNumber>
    </recommendedName>
    <alternativeName>
        <fullName evidence="8">5'-phosphoribosylglycinamide transformylase 2</fullName>
    </alternativeName>
    <alternativeName>
        <fullName evidence="8">Formate-dependent GAR transformylase</fullName>
    </alternativeName>
    <alternativeName>
        <fullName evidence="8">GAR transformylase 2</fullName>
        <shortName evidence="8">GART 2</shortName>
    </alternativeName>
    <alternativeName>
        <fullName evidence="8">Non-folate glycinamide ribonucleotide transformylase</fullName>
    </alternativeName>
    <alternativeName>
        <fullName evidence="8">Phosphoribosylglycinamide formyltransferase 2</fullName>
    </alternativeName>
</protein>
<feature type="binding site" evidence="8">
    <location>
        <position position="318"/>
    </location>
    <ligand>
        <name>N(1)-(5-phospho-beta-D-ribosyl)glycinamide</name>
        <dbReference type="ChEBI" id="CHEBI:143788"/>
    </ligand>
</feature>
<organism evidence="11 12">
    <name type="scientific">Gordonia jinghuaiqii</name>
    <dbReference type="NCBI Taxonomy" id="2758710"/>
    <lineage>
        <taxon>Bacteria</taxon>
        <taxon>Bacillati</taxon>
        <taxon>Actinomycetota</taxon>
        <taxon>Actinomycetes</taxon>
        <taxon>Mycobacteriales</taxon>
        <taxon>Gordoniaceae</taxon>
        <taxon>Gordonia</taxon>
    </lineage>
</organism>
<dbReference type="AlphaFoldDB" id="A0A7D7QG79"/>
<evidence type="ECO:0000256" key="3">
    <source>
        <dbReference type="ARBA" id="ARBA00022723"/>
    </source>
</evidence>
<comment type="catalytic activity">
    <reaction evidence="8">
        <text>N(1)-(5-phospho-beta-D-ribosyl)glycinamide + formate + ATP = N(2)-formyl-N(1)-(5-phospho-beta-D-ribosyl)glycinamide + ADP + phosphate + H(+)</text>
        <dbReference type="Rhea" id="RHEA:24829"/>
        <dbReference type="ChEBI" id="CHEBI:15378"/>
        <dbReference type="ChEBI" id="CHEBI:15740"/>
        <dbReference type="ChEBI" id="CHEBI:30616"/>
        <dbReference type="ChEBI" id="CHEBI:43474"/>
        <dbReference type="ChEBI" id="CHEBI:143788"/>
        <dbReference type="ChEBI" id="CHEBI:147286"/>
        <dbReference type="ChEBI" id="CHEBI:456216"/>
        <dbReference type="EC" id="6.3.1.21"/>
    </reaction>
</comment>